<evidence type="ECO:0000259" key="1">
    <source>
        <dbReference type="PROSITE" id="PS51788"/>
    </source>
</evidence>
<feature type="domain" description="CULT" evidence="1">
    <location>
        <begin position="1"/>
        <end position="118"/>
    </location>
</feature>
<dbReference type="OrthoDB" id="267517at2759"/>
<organism evidence="2 3">
    <name type="scientific">Dibothriocephalus latus</name>
    <name type="common">Fish tapeworm</name>
    <name type="synonym">Diphyllobothrium latum</name>
    <dbReference type="NCBI Taxonomy" id="60516"/>
    <lineage>
        <taxon>Eukaryota</taxon>
        <taxon>Metazoa</taxon>
        <taxon>Spiralia</taxon>
        <taxon>Lophotrochozoa</taxon>
        <taxon>Platyhelminthes</taxon>
        <taxon>Cestoda</taxon>
        <taxon>Eucestoda</taxon>
        <taxon>Diphyllobothriidea</taxon>
        <taxon>Diphyllobothriidae</taxon>
        <taxon>Dibothriocephalus</taxon>
    </lineage>
</organism>
<dbReference type="PROSITE" id="PS51788">
    <property type="entry name" value="CULT"/>
    <property type="match status" value="1"/>
</dbReference>
<dbReference type="Gene3D" id="2.170.150.20">
    <property type="entry name" value="Peptide methionine sulfoxide reductase"/>
    <property type="match status" value="1"/>
</dbReference>
<dbReference type="Proteomes" id="UP000281553">
    <property type="component" value="Unassembled WGS sequence"/>
</dbReference>
<evidence type="ECO:0000313" key="3">
    <source>
        <dbReference type="Proteomes" id="UP000281553"/>
    </source>
</evidence>
<accession>A0A3P6QUD5</accession>
<dbReference type="AlphaFoldDB" id="A0A3P6QUD5"/>
<reference evidence="2 3" key="1">
    <citation type="submission" date="2018-11" db="EMBL/GenBank/DDBJ databases">
        <authorList>
            <consortium name="Pathogen Informatics"/>
        </authorList>
    </citation>
    <scope>NUCLEOTIDE SEQUENCE [LARGE SCALE GENOMIC DNA]</scope>
</reference>
<dbReference type="EMBL" id="UYRU01003614">
    <property type="protein sequence ID" value="VDK36174.1"/>
    <property type="molecule type" value="Genomic_DNA"/>
</dbReference>
<proteinExistence type="predicted"/>
<sequence>MACVSCRRNMSSQRDVICLAQEGSLQTYVNPHGIVFDMLTLSRVIPGSIELVGTSSTEYSWFPGHSSVAFGDYTNDSALFAQSFADLEHVLSRSNEIVKSVGWPINAPAGYKVSALRF</sequence>
<dbReference type="InterPro" id="IPR034750">
    <property type="entry name" value="CULT"/>
</dbReference>
<keyword evidence="3" id="KW-1185">Reference proteome</keyword>
<dbReference type="FunFam" id="2.170.150.20:FF:000007">
    <property type="entry name" value="Protein cereblon"/>
    <property type="match status" value="1"/>
</dbReference>
<evidence type="ECO:0000313" key="2">
    <source>
        <dbReference type="EMBL" id="VDK36174.1"/>
    </source>
</evidence>
<name>A0A3P6QUD5_DIBLA</name>
<gene>
    <name evidence="2" type="ORF">DILT_LOCUS747</name>
</gene>
<dbReference type="CDD" id="cd15777">
    <property type="entry name" value="CRBN_C_like"/>
    <property type="match status" value="1"/>
</dbReference>
<protein>
    <recommendedName>
        <fullName evidence="1">CULT domain-containing protein</fullName>
    </recommendedName>
</protein>